<dbReference type="EMBL" id="CP021920">
    <property type="protein sequence ID" value="ASB88888.1"/>
    <property type="molecule type" value="Genomic_DNA"/>
</dbReference>
<reference evidence="1 2" key="1">
    <citation type="submission" date="2017-06" db="EMBL/GenBank/DDBJ databases">
        <title>Genome sequence of Bacillus sonorensis strain SRCM101395.</title>
        <authorList>
            <person name="Cho S.H."/>
        </authorList>
    </citation>
    <scope>NUCLEOTIDE SEQUENCE [LARGE SCALE GENOMIC DNA]</scope>
    <source>
        <strain evidence="1 2">SRCM101395</strain>
    </source>
</reference>
<keyword evidence="1" id="KW-0808">Transferase</keyword>
<gene>
    <name evidence="1" type="ORF">S101395_02380</name>
</gene>
<dbReference type="EC" id="3.4.19.13" evidence="1"/>
<evidence type="ECO:0000313" key="1">
    <source>
        <dbReference type="EMBL" id="ASB88888.1"/>
    </source>
</evidence>
<name>A0ABM6LHU2_9BACI</name>
<protein>
    <submittedName>
        <fullName evidence="1">Gamma-glutamyltransferase</fullName>
        <ecNumber evidence="1">2.3.2.2</ecNumber>
        <ecNumber evidence="1">3.4.19.13</ecNumber>
    </submittedName>
</protein>
<dbReference type="PANTHER" id="PTHR43881">
    <property type="entry name" value="GAMMA-GLUTAMYLTRANSPEPTIDASE (AFU_ORTHOLOGUE AFUA_4G13580)"/>
    <property type="match status" value="1"/>
</dbReference>
<dbReference type="GO" id="GO:0036374">
    <property type="term" value="F:glutathione hydrolase activity"/>
    <property type="evidence" value="ECO:0007669"/>
    <property type="project" value="UniProtKB-EC"/>
</dbReference>
<keyword evidence="2" id="KW-1185">Reference proteome</keyword>
<keyword evidence="1" id="KW-0378">Hydrolase</keyword>
<keyword evidence="1" id="KW-0012">Acyltransferase</keyword>
<accession>A0ABM6LHU2</accession>
<organism evidence="1 2">
    <name type="scientific">Bacillus sonorensis</name>
    <dbReference type="NCBI Taxonomy" id="119858"/>
    <lineage>
        <taxon>Bacteria</taxon>
        <taxon>Bacillati</taxon>
        <taxon>Bacillota</taxon>
        <taxon>Bacilli</taxon>
        <taxon>Bacillales</taxon>
        <taxon>Bacillaceae</taxon>
        <taxon>Bacillus</taxon>
    </lineage>
</organism>
<dbReference type="InterPro" id="IPR029055">
    <property type="entry name" value="Ntn_hydrolases_N"/>
</dbReference>
<evidence type="ECO:0000313" key="2">
    <source>
        <dbReference type="Proteomes" id="UP000196877"/>
    </source>
</evidence>
<dbReference type="Pfam" id="PF01019">
    <property type="entry name" value="G_glu_transpept"/>
    <property type="match status" value="1"/>
</dbReference>
<dbReference type="Proteomes" id="UP000196877">
    <property type="component" value="Chromosome"/>
</dbReference>
<dbReference type="EC" id="2.3.2.2" evidence="1"/>
<proteinExistence type="predicted"/>
<sequence length="113" mass="11759">MNYDLLHCPYPSKRNTVYAKKGMVAASQPLAAHAGLDMLKKGGNAVDAAIAAADCLTGVEPTSNGIGGDAFALVWTKGELFGLNENGLLAGRTDGCIAAWQKIENPIGTDEPQ</sequence>
<dbReference type="GO" id="GO:0103068">
    <property type="term" value="F:leukotriene C4 gamma-glutamyl transferase activity"/>
    <property type="evidence" value="ECO:0007669"/>
    <property type="project" value="UniProtKB-EC"/>
</dbReference>
<dbReference type="SUPFAM" id="SSF56235">
    <property type="entry name" value="N-terminal nucleophile aminohydrolases (Ntn hydrolases)"/>
    <property type="match status" value="1"/>
</dbReference>
<dbReference type="PANTHER" id="PTHR43881:SF1">
    <property type="entry name" value="GAMMA-GLUTAMYLTRANSPEPTIDASE (AFU_ORTHOLOGUE AFUA_4G13580)"/>
    <property type="match status" value="1"/>
</dbReference>
<dbReference type="InterPro" id="IPR052896">
    <property type="entry name" value="GGT-like_enzyme"/>
</dbReference>